<dbReference type="Proteomes" id="UP001501509">
    <property type="component" value="Unassembled WGS sequence"/>
</dbReference>
<keyword evidence="2" id="KW-0472">Membrane</keyword>
<comment type="caution">
    <text evidence="3">The sequence shown here is derived from an EMBL/GenBank/DDBJ whole genome shotgun (WGS) entry which is preliminary data.</text>
</comment>
<evidence type="ECO:0000313" key="4">
    <source>
        <dbReference type="Proteomes" id="UP001501509"/>
    </source>
</evidence>
<feature type="region of interest" description="Disordered" evidence="1">
    <location>
        <begin position="147"/>
        <end position="166"/>
    </location>
</feature>
<sequence length="166" mass="17153">MNRKWLIGGVVAAVIGAVVLIAVLVKGDGDPAGWIAKKYSRVSLDTYRSSSSPQKVASEIAKKFKPIDRVDSIALAASAAPLSSAGGRGLPVSAEAPQGGIFLQYPKTVVGVLPDGAGTRITIDGADAGYRRYHSYVGTHWTSPGTRGWNRNGTASFRGGGPGSGK</sequence>
<evidence type="ECO:0000256" key="1">
    <source>
        <dbReference type="SAM" id="MobiDB-lite"/>
    </source>
</evidence>
<dbReference type="Pfam" id="PF14042">
    <property type="entry name" value="DUF4247"/>
    <property type="match status" value="1"/>
</dbReference>
<organism evidence="3 4">
    <name type="scientific">Actinomadura fulvescens</name>
    <dbReference type="NCBI Taxonomy" id="46160"/>
    <lineage>
        <taxon>Bacteria</taxon>
        <taxon>Bacillati</taxon>
        <taxon>Actinomycetota</taxon>
        <taxon>Actinomycetes</taxon>
        <taxon>Streptosporangiales</taxon>
        <taxon>Thermomonosporaceae</taxon>
        <taxon>Actinomadura</taxon>
    </lineage>
</organism>
<dbReference type="EMBL" id="BAAATD010000005">
    <property type="protein sequence ID" value="GAA2603283.1"/>
    <property type="molecule type" value="Genomic_DNA"/>
</dbReference>
<keyword evidence="2" id="KW-1133">Transmembrane helix</keyword>
<keyword evidence="2" id="KW-0812">Transmembrane</keyword>
<protein>
    <submittedName>
        <fullName evidence="3">DUF4247 domain-containing protein</fullName>
    </submittedName>
</protein>
<evidence type="ECO:0000313" key="3">
    <source>
        <dbReference type="EMBL" id="GAA2603283.1"/>
    </source>
</evidence>
<gene>
    <name evidence="3" type="ORF">GCM10010411_41660</name>
</gene>
<reference evidence="3 4" key="1">
    <citation type="journal article" date="2019" name="Int. J. Syst. Evol. Microbiol.">
        <title>The Global Catalogue of Microorganisms (GCM) 10K type strain sequencing project: providing services to taxonomists for standard genome sequencing and annotation.</title>
        <authorList>
            <consortium name="The Broad Institute Genomics Platform"/>
            <consortium name="The Broad Institute Genome Sequencing Center for Infectious Disease"/>
            <person name="Wu L."/>
            <person name="Ma J."/>
        </authorList>
    </citation>
    <scope>NUCLEOTIDE SEQUENCE [LARGE SCALE GENOMIC DNA]</scope>
    <source>
        <strain evidence="3 4">JCM 6833</strain>
    </source>
</reference>
<dbReference type="RefSeq" id="WP_344543224.1">
    <property type="nucleotide sequence ID" value="NZ_BAAATD010000005.1"/>
</dbReference>
<keyword evidence="4" id="KW-1185">Reference proteome</keyword>
<evidence type="ECO:0000256" key="2">
    <source>
        <dbReference type="SAM" id="Phobius"/>
    </source>
</evidence>
<proteinExistence type="predicted"/>
<name>A0ABN3PV06_9ACTN</name>
<accession>A0ABN3PV06</accession>
<feature type="transmembrane region" description="Helical" evidence="2">
    <location>
        <begin position="6"/>
        <end position="25"/>
    </location>
</feature>
<dbReference type="InterPro" id="IPR025341">
    <property type="entry name" value="DUF4247"/>
</dbReference>